<dbReference type="GO" id="GO:0003887">
    <property type="term" value="F:DNA-directed DNA polymerase activity"/>
    <property type="evidence" value="ECO:0007669"/>
    <property type="project" value="UniProtKB-EC"/>
</dbReference>
<name>A0A447S036_KLEPN</name>
<dbReference type="InterPro" id="IPR004365">
    <property type="entry name" value="NA-bd_OB_tRNA"/>
</dbReference>
<organism evidence="3 4">
    <name type="scientific">Klebsiella pneumoniae</name>
    <dbReference type="NCBI Taxonomy" id="573"/>
    <lineage>
        <taxon>Bacteria</taxon>
        <taxon>Pseudomonadati</taxon>
        <taxon>Pseudomonadota</taxon>
        <taxon>Gammaproteobacteria</taxon>
        <taxon>Enterobacterales</taxon>
        <taxon>Enterobacteriaceae</taxon>
        <taxon>Klebsiella/Raoultella group</taxon>
        <taxon>Klebsiella</taxon>
        <taxon>Klebsiella pneumoniae complex</taxon>
    </lineage>
</organism>
<keyword evidence="3" id="KW-0548">Nucleotidyltransferase</keyword>
<dbReference type="FunFam" id="2.40.50.140:FF:000106">
    <property type="entry name" value="DNA polymerase III subunit alpha"/>
    <property type="match status" value="1"/>
</dbReference>
<dbReference type="EC" id="2.7.7.7" evidence="3"/>
<proteinExistence type="predicted"/>
<dbReference type="InterPro" id="IPR004805">
    <property type="entry name" value="DnaE2/DnaE/PolC"/>
</dbReference>
<dbReference type="GO" id="GO:0006260">
    <property type="term" value="P:DNA replication"/>
    <property type="evidence" value="ECO:0007669"/>
    <property type="project" value="InterPro"/>
</dbReference>
<dbReference type="AlphaFoldDB" id="A0A447S036"/>
<dbReference type="Proteomes" id="UP000282433">
    <property type="component" value="Chromosome"/>
</dbReference>
<dbReference type="GO" id="GO:0008408">
    <property type="term" value="F:3'-5' exonuclease activity"/>
    <property type="evidence" value="ECO:0007669"/>
    <property type="project" value="InterPro"/>
</dbReference>
<reference evidence="3 4" key="1">
    <citation type="submission" date="2018-12" db="EMBL/GenBank/DDBJ databases">
        <authorList>
            <consortium name="Pathogen Informatics"/>
        </authorList>
    </citation>
    <scope>NUCLEOTIDE SEQUENCE [LARGE SCALE GENOMIC DNA]</scope>
    <source>
        <strain evidence="3 4">NCTC13635</strain>
    </source>
</reference>
<dbReference type="Gene3D" id="2.40.50.140">
    <property type="entry name" value="Nucleic acid-binding proteins"/>
    <property type="match status" value="1"/>
</dbReference>
<keyword evidence="1" id="KW-0963">Cytoplasm</keyword>
<evidence type="ECO:0000256" key="1">
    <source>
        <dbReference type="ARBA" id="ARBA00022490"/>
    </source>
</evidence>
<dbReference type="GO" id="GO:0003676">
    <property type="term" value="F:nucleic acid binding"/>
    <property type="evidence" value="ECO:0007669"/>
    <property type="project" value="InterPro"/>
</dbReference>
<accession>A0A447S036</accession>
<gene>
    <name evidence="3" type="primary">dnaE_3</name>
    <name evidence="3" type="ORF">NCTC13635_05254</name>
</gene>
<evidence type="ECO:0000259" key="2">
    <source>
        <dbReference type="Pfam" id="PF01336"/>
    </source>
</evidence>
<dbReference type="EMBL" id="LR134162">
    <property type="protein sequence ID" value="VEB05466.1"/>
    <property type="molecule type" value="Genomic_DNA"/>
</dbReference>
<dbReference type="Pfam" id="PF01336">
    <property type="entry name" value="tRNA_anti-codon"/>
    <property type="match status" value="1"/>
</dbReference>
<dbReference type="CDD" id="cd04485">
    <property type="entry name" value="DnaE_OBF"/>
    <property type="match status" value="1"/>
</dbReference>
<dbReference type="PANTHER" id="PTHR32294">
    <property type="entry name" value="DNA POLYMERASE III SUBUNIT ALPHA"/>
    <property type="match status" value="1"/>
</dbReference>
<dbReference type="InterPro" id="IPR012340">
    <property type="entry name" value="NA-bd_OB-fold"/>
</dbReference>
<protein>
    <submittedName>
        <fullName evidence="3">DNA polymerase III subunit alpha</fullName>
        <ecNumber evidence="3">2.7.7.7</ecNumber>
    </submittedName>
</protein>
<evidence type="ECO:0000313" key="3">
    <source>
        <dbReference type="EMBL" id="VEB05466.1"/>
    </source>
</evidence>
<sequence>MAAISASCSTSAREPDIKKLNRRVLEKLIMSGAFDRLGPHRAALMNSLGDALKAADQHAKAEAIGQADMFGVLAEEPEQIEQSYASCQPWPEQVVLDGERETLGLYLTGHPINQYLKEIERYVGGVRLKDMHPTERGKVTTAAGLVIAARVMVTKRGNRIGICTLDDRSGRLEVMLFTDALDKYQQLLEKDRILIVSGQVSFDDFSGGLKMTAREVMDIDEARKNMLAGLLSR</sequence>
<dbReference type="PANTHER" id="PTHR32294:SF0">
    <property type="entry name" value="DNA POLYMERASE III SUBUNIT ALPHA"/>
    <property type="match status" value="1"/>
</dbReference>
<evidence type="ECO:0000313" key="4">
    <source>
        <dbReference type="Proteomes" id="UP000282433"/>
    </source>
</evidence>
<keyword evidence="3" id="KW-0808">Transferase</keyword>
<feature type="domain" description="OB" evidence="2">
    <location>
        <begin position="146"/>
        <end position="218"/>
    </location>
</feature>
<dbReference type="SUPFAM" id="SSF50249">
    <property type="entry name" value="Nucleic acid-binding proteins"/>
    <property type="match status" value="1"/>
</dbReference>